<dbReference type="EMBL" id="FNAS01000023">
    <property type="protein sequence ID" value="SDE75608.1"/>
    <property type="molecule type" value="Genomic_DNA"/>
</dbReference>
<dbReference type="OrthoDB" id="964176at2"/>
<keyword evidence="2" id="KW-1185">Reference proteome</keyword>
<dbReference type="STRING" id="1071918.SAMN05421544_12312"/>
<organism evidence="1 2">
    <name type="scientific">Riemerella columbipharyngis</name>
    <dbReference type="NCBI Taxonomy" id="1071918"/>
    <lineage>
        <taxon>Bacteria</taxon>
        <taxon>Pseudomonadati</taxon>
        <taxon>Bacteroidota</taxon>
        <taxon>Flavobacteriia</taxon>
        <taxon>Flavobacteriales</taxon>
        <taxon>Weeksellaceae</taxon>
        <taxon>Riemerella</taxon>
    </lineage>
</organism>
<dbReference type="Pfam" id="PF05069">
    <property type="entry name" value="Phage_tail_S"/>
    <property type="match status" value="1"/>
</dbReference>
<name>A0A1G7FI95_9FLAO</name>
<evidence type="ECO:0000313" key="1">
    <source>
        <dbReference type="EMBL" id="SDE75608.1"/>
    </source>
</evidence>
<dbReference type="Proteomes" id="UP000198517">
    <property type="component" value="Unassembled WGS sequence"/>
</dbReference>
<dbReference type="AlphaFoldDB" id="A0A1G7FI95"/>
<gene>
    <name evidence="1" type="ORF">SAMN05421544_12312</name>
</gene>
<sequence>MTEVNKAFWQKLEKQLGDTLHKKLLNEASYRAVRFSKQRFIQKNWVNTMPEPWKPRKLKASGTLMVQSGRLKRSIREVGRTATTVTIGTDVPYARIHNEGGIVKETVQVKAHSRKRSARQNRGTGAIAVKSHSRRMNVRIPARPFIGESKALLNKIEKKMNLLANNALKNL</sequence>
<reference evidence="1 2" key="1">
    <citation type="submission" date="2016-10" db="EMBL/GenBank/DDBJ databases">
        <authorList>
            <person name="de Groot N.N."/>
        </authorList>
    </citation>
    <scope>NUCLEOTIDE SEQUENCE [LARGE SCALE GENOMIC DNA]</scope>
    <source>
        <strain evidence="1 2">DSM 24015</strain>
    </source>
</reference>
<proteinExistence type="predicted"/>
<protein>
    <submittedName>
        <fullName evidence="1">Mu-like prophage protein gpG</fullName>
    </submittedName>
</protein>
<dbReference type="InterPro" id="IPR006522">
    <property type="entry name" value="Phage_virion_morphogenesis"/>
</dbReference>
<dbReference type="RefSeq" id="WP_092737906.1">
    <property type="nucleotide sequence ID" value="NZ_FNAS01000023.1"/>
</dbReference>
<accession>A0A1G7FI95</accession>
<evidence type="ECO:0000313" key="2">
    <source>
        <dbReference type="Proteomes" id="UP000198517"/>
    </source>
</evidence>